<keyword evidence="13" id="KW-1185">Reference proteome</keyword>
<reference evidence="12 13" key="1">
    <citation type="submission" date="2019-02" db="EMBL/GenBank/DDBJ databases">
        <title>Draft Genome Sequence of Streptomyces sp. AM-2504, identified by 16S rRNA comparative analysis as a Streptomyces Kasugaensis strain.</title>
        <authorList>
            <person name="Napolioni V."/>
            <person name="Giuliodori A.M."/>
            <person name="Spurio R."/>
            <person name="Fabbretti A."/>
        </authorList>
    </citation>
    <scope>NUCLEOTIDE SEQUENCE [LARGE SCALE GENOMIC DNA]</scope>
    <source>
        <strain evidence="12 13">AM-2504</strain>
    </source>
</reference>
<dbReference type="EC" id="3.4.11.5" evidence="8 10"/>
<comment type="subcellular location">
    <subcellularLocation>
        <location evidence="2 8">Cytoplasm</location>
    </subcellularLocation>
</comment>
<evidence type="ECO:0000313" key="13">
    <source>
        <dbReference type="Proteomes" id="UP000292452"/>
    </source>
</evidence>
<comment type="similarity">
    <text evidence="3 8 10">Belongs to the peptidase S33 family.</text>
</comment>
<proteinExistence type="inferred from homology"/>
<evidence type="ECO:0000256" key="5">
    <source>
        <dbReference type="ARBA" id="ARBA00022490"/>
    </source>
</evidence>
<evidence type="ECO:0000256" key="7">
    <source>
        <dbReference type="ARBA" id="ARBA00022801"/>
    </source>
</evidence>
<dbReference type="PANTHER" id="PTHR43722">
    <property type="entry name" value="PROLINE IMINOPEPTIDASE"/>
    <property type="match status" value="1"/>
</dbReference>
<comment type="caution">
    <text evidence="12">The sequence shown here is derived from an EMBL/GenBank/DDBJ whole genome shotgun (WGS) entry which is preliminary data.</text>
</comment>
<accession>A0A4Q9HQ86</accession>
<name>A0A4Q9HQ86_STRKA</name>
<dbReference type="Pfam" id="PF00561">
    <property type="entry name" value="Abhydrolase_1"/>
    <property type="match status" value="1"/>
</dbReference>
<dbReference type="PIRSF" id="PIRSF006431">
    <property type="entry name" value="Pept_S33"/>
    <property type="match status" value="1"/>
</dbReference>
<dbReference type="GO" id="GO:0006508">
    <property type="term" value="P:proteolysis"/>
    <property type="evidence" value="ECO:0007669"/>
    <property type="project" value="UniProtKB-KW"/>
</dbReference>
<dbReference type="PRINTS" id="PR00793">
    <property type="entry name" value="PROAMNOPTASE"/>
</dbReference>
<dbReference type="GO" id="GO:0005737">
    <property type="term" value="C:cytoplasm"/>
    <property type="evidence" value="ECO:0007669"/>
    <property type="project" value="UniProtKB-SubCell"/>
</dbReference>
<dbReference type="InterPro" id="IPR000073">
    <property type="entry name" value="AB_hydrolase_1"/>
</dbReference>
<protein>
    <recommendedName>
        <fullName evidence="8 10">Proline iminopeptidase</fullName>
        <shortName evidence="8">PIP</shortName>
        <ecNumber evidence="8 10">3.4.11.5</ecNumber>
    </recommendedName>
    <alternativeName>
        <fullName evidence="8">Prolyl aminopeptidase</fullName>
    </alternativeName>
</protein>
<dbReference type="PANTHER" id="PTHR43722:SF1">
    <property type="entry name" value="PROLINE IMINOPEPTIDASE"/>
    <property type="match status" value="1"/>
</dbReference>
<dbReference type="Gene3D" id="3.40.50.1820">
    <property type="entry name" value="alpha/beta hydrolase"/>
    <property type="match status" value="1"/>
</dbReference>
<evidence type="ECO:0000256" key="2">
    <source>
        <dbReference type="ARBA" id="ARBA00004496"/>
    </source>
</evidence>
<dbReference type="GO" id="GO:0004177">
    <property type="term" value="F:aminopeptidase activity"/>
    <property type="evidence" value="ECO:0007669"/>
    <property type="project" value="UniProtKB-UniRule"/>
</dbReference>
<feature type="domain" description="AB hydrolase-1" evidence="11">
    <location>
        <begin position="38"/>
        <end position="300"/>
    </location>
</feature>
<evidence type="ECO:0000256" key="9">
    <source>
        <dbReference type="PIRSR" id="PIRSR006431-1"/>
    </source>
</evidence>
<evidence type="ECO:0000259" key="11">
    <source>
        <dbReference type="Pfam" id="PF00561"/>
    </source>
</evidence>
<dbReference type="RefSeq" id="WP_131125428.1">
    <property type="nucleotide sequence ID" value="NZ_SIXH01000363.1"/>
</dbReference>
<dbReference type="NCBIfam" id="TIGR01249">
    <property type="entry name" value="pro_imino_pep_1"/>
    <property type="match status" value="1"/>
</dbReference>
<gene>
    <name evidence="12" type="primary">pip</name>
    <name evidence="12" type="ORF">EYS09_28870</name>
</gene>
<organism evidence="12 13">
    <name type="scientific">Streptomyces kasugaensis</name>
    <dbReference type="NCBI Taxonomy" id="1946"/>
    <lineage>
        <taxon>Bacteria</taxon>
        <taxon>Bacillati</taxon>
        <taxon>Actinomycetota</taxon>
        <taxon>Actinomycetes</taxon>
        <taxon>Kitasatosporales</taxon>
        <taxon>Streptomycetaceae</taxon>
        <taxon>Streptomyces</taxon>
    </lineage>
</organism>
<dbReference type="InterPro" id="IPR002410">
    <property type="entry name" value="Peptidase_S33"/>
</dbReference>
<evidence type="ECO:0000313" key="12">
    <source>
        <dbReference type="EMBL" id="TBO56270.1"/>
    </source>
</evidence>
<feature type="active site" description="Nucleophile" evidence="9">
    <location>
        <position position="115"/>
    </location>
</feature>
<evidence type="ECO:0000256" key="6">
    <source>
        <dbReference type="ARBA" id="ARBA00022670"/>
    </source>
</evidence>
<evidence type="ECO:0000256" key="10">
    <source>
        <dbReference type="RuleBase" id="RU003421"/>
    </source>
</evidence>
<feature type="active site" description="Proton donor" evidence="9">
    <location>
        <position position="299"/>
    </location>
</feature>
<dbReference type="PRINTS" id="PR00111">
    <property type="entry name" value="ABHYDROLASE"/>
</dbReference>
<dbReference type="InterPro" id="IPR005944">
    <property type="entry name" value="Pro_iminopeptidase"/>
</dbReference>
<keyword evidence="4 8" id="KW-0031">Aminopeptidase</keyword>
<dbReference type="SUPFAM" id="SSF53474">
    <property type="entry name" value="alpha/beta-Hydrolases"/>
    <property type="match status" value="1"/>
</dbReference>
<feature type="active site" evidence="9">
    <location>
        <position position="271"/>
    </location>
</feature>
<evidence type="ECO:0000256" key="3">
    <source>
        <dbReference type="ARBA" id="ARBA00010088"/>
    </source>
</evidence>
<sequence>MAERYPPIEPYDKGMLDVGDGNQVYWEVCGNPDGKPALVVHGGPGSGCTTGAREYFDPERYRVVLFDQRGCGRSTPHASDPATDMRYNTTDHLLADMERLREHLGIDRWLLFGGSWGSTLILAYAERHPHRVSEIVIPSVTTTRRSETDWLYRGVGRFFPEAWERFLAGVPGVPRDGDIVGAYARLTEDPDPAVREKATADWCAWEDAVLSLEAYGAPDPYGGRPTAARLALVRICAHYFSHGAWLTEGALLRGAGRLAGIPGVLIHGRQDMGGPLHTAWDLARAWPDARLIVIEDAGHKGSEATRDQVIGALDRFATTSERR</sequence>
<dbReference type="Proteomes" id="UP000292452">
    <property type="component" value="Unassembled WGS sequence"/>
</dbReference>
<keyword evidence="6 8" id="KW-0645">Protease</keyword>
<keyword evidence="7 8" id="KW-0378">Hydrolase</keyword>
<keyword evidence="5 8" id="KW-0963">Cytoplasm</keyword>
<dbReference type="InterPro" id="IPR029058">
    <property type="entry name" value="AB_hydrolase_fold"/>
</dbReference>
<comment type="catalytic activity">
    <reaction evidence="1 8 10">
        <text>Release of N-terminal proline from a peptide.</text>
        <dbReference type="EC" id="3.4.11.5"/>
    </reaction>
</comment>
<dbReference type="EMBL" id="SIXH01000363">
    <property type="protein sequence ID" value="TBO56270.1"/>
    <property type="molecule type" value="Genomic_DNA"/>
</dbReference>
<evidence type="ECO:0000256" key="4">
    <source>
        <dbReference type="ARBA" id="ARBA00022438"/>
    </source>
</evidence>
<dbReference type="AlphaFoldDB" id="A0A4Q9HQ86"/>
<evidence type="ECO:0000256" key="8">
    <source>
        <dbReference type="PIRNR" id="PIRNR006431"/>
    </source>
</evidence>
<evidence type="ECO:0000256" key="1">
    <source>
        <dbReference type="ARBA" id="ARBA00001585"/>
    </source>
</evidence>